<evidence type="ECO:0000313" key="2">
    <source>
        <dbReference type="Proteomes" id="UP000199379"/>
    </source>
</evidence>
<dbReference type="EMBL" id="FNYD01000003">
    <property type="protein sequence ID" value="SEJ13397.1"/>
    <property type="molecule type" value="Genomic_DNA"/>
</dbReference>
<gene>
    <name evidence="1" type="ORF">SAMN05444007_103396</name>
</gene>
<dbReference type="AlphaFoldDB" id="A0A1H6WH14"/>
<name>A0A1H6WH14_9RHOB</name>
<proteinExistence type="predicted"/>
<keyword evidence="2" id="KW-1185">Reference proteome</keyword>
<dbReference type="Proteomes" id="UP000199379">
    <property type="component" value="Unassembled WGS sequence"/>
</dbReference>
<sequence>MLCSELLQVRVKSLFSGPNKYVDGPFGLREPAAMLWIKTGTDRDLFIEMRSVIARVVDRRQVFSFFSNWIAELLQ</sequence>
<accession>A0A1H6WH14</accession>
<evidence type="ECO:0000313" key="1">
    <source>
        <dbReference type="EMBL" id="SEJ13397.1"/>
    </source>
</evidence>
<protein>
    <submittedName>
        <fullName evidence="1">Uncharacterized protein</fullName>
    </submittedName>
</protein>
<reference evidence="1 2" key="1">
    <citation type="submission" date="2016-10" db="EMBL/GenBank/DDBJ databases">
        <authorList>
            <person name="de Groot N.N."/>
        </authorList>
    </citation>
    <scope>NUCLEOTIDE SEQUENCE [LARGE SCALE GENOMIC DNA]</scope>
    <source>
        <strain evidence="1 2">DSM 29340</strain>
    </source>
</reference>
<organism evidence="1 2">
    <name type="scientific">Cribrihabitans marinus</name>
    <dbReference type="NCBI Taxonomy" id="1227549"/>
    <lineage>
        <taxon>Bacteria</taxon>
        <taxon>Pseudomonadati</taxon>
        <taxon>Pseudomonadota</taxon>
        <taxon>Alphaproteobacteria</taxon>
        <taxon>Rhodobacterales</taxon>
        <taxon>Paracoccaceae</taxon>
        <taxon>Cribrihabitans</taxon>
    </lineage>
</organism>